<dbReference type="InterPro" id="IPR029063">
    <property type="entry name" value="SAM-dependent_MTases_sf"/>
</dbReference>
<accession>A0A3B9QSE4</accession>
<feature type="domain" description="Methyltransferase" evidence="3">
    <location>
        <begin position="46"/>
        <end position="136"/>
    </location>
</feature>
<dbReference type="SUPFAM" id="SSF53335">
    <property type="entry name" value="S-adenosyl-L-methionine-dependent methyltransferases"/>
    <property type="match status" value="1"/>
</dbReference>
<comment type="caution">
    <text evidence="4">The sequence shown here is derived from an EMBL/GenBank/DDBJ whole genome shotgun (WGS) entry which is preliminary data.</text>
</comment>
<evidence type="ECO:0000256" key="2">
    <source>
        <dbReference type="ARBA" id="ARBA00022679"/>
    </source>
</evidence>
<proteinExistence type="predicted"/>
<gene>
    <name evidence="4" type="ORF">DCL06_01835</name>
</gene>
<evidence type="ECO:0000256" key="1">
    <source>
        <dbReference type="ARBA" id="ARBA00022603"/>
    </source>
</evidence>
<dbReference type="Proteomes" id="UP000260925">
    <property type="component" value="Unassembled WGS sequence"/>
</dbReference>
<dbReference type="CDD" id="cd02440">
    <property type="entry name" value="AdoMet_MTases"/>
    <property type="match status" value="1"/>
</dbReference>
<dbReference type="PANTHER" id="PTHR43861:SF1">
    <property type="entry name" value="TRANS-ACONITATE 2-METHYLTRANSFERASE"/>
    <property type="match status" value="1"/>
</dbReference>
<dbReference type="AlphaFoldDB" id="A0A3B9QSE4"/>
<sequence>MTEDDVQAAYSARAAEYAELLDSIDHAAAPDINLITEWARGISGPVCDVGCGAGQWTQLLTDLGCEAEGIDPVPEFIDIAQDTHPDVTYRVGRAESLGVPEEALDGVLAWYSLIHTDPALIGDTLTELARCVRPGGRLALGFFTNTTLEPFDHAVTTAWFWPVDQLQRRVEEAGFTVTHTETRTDPGARPHGRILATR</sequence>
<protein>
    <submittedName>
        <fullName evidence="4">SAM-dependent methyltransferase</fullName>
    </submittedName>
</protein>
<dbReference type="GO" id="GO:0008168">
    <property type="term" value="F:methyltransferase activity"/>
    <property type="evidence" value="ECO:0007669"/>
    <property type="project" value="UniProtKB-KW"/>
</dbReference>
<organism evidence="4 5">
    <name type="scientific">Corynebacterium variabile</name>
    <dbReference type="NCBI Taxonomy" id="1727"/>
    <lineage>
        <taxon>Bacteria</taxon>
        <taxon>Bacillati</taxon>
        <taxon>Actinomycetota</taxon>
        <taxon>Actinomycetes</taxon>
        <taxon>Mycobacteriales</taxon>
        <taxon>Corynebacteriaceae</taxon>
        <taxon>Corynebacterium</taxon>
    </lineage>
</organism>
<keyword evidence="1 4" id="KW-0489">Methyltransferase</keyword>
<name>A0A3B9QSE4_9CORY</name>
<evidence type="ECO:0000313" key="5">
    <source>
        <dbReference type="Proteomes" id="UP000260925"/>
    </source>
</evidence>
<dbReference type="Gene3D" id="3.40.50.150">
    <property type="entry name" value="Vaccinia Virus protein VP39"/>
    <property type="match status" value="1"/>
</dbReference>
<evidence type="ECO:0000313" key="4">
    <source>
        <dbReference type="EMBL" id="HAF71853.1"/>
    </source>
</evidence>
<dbReference type="InterPro" id="IPR041698">
    <property type="entry name" value="Methyltransf_25"/>
</dbReference>
<reference evidence="4 5" key="1">
    <citation type="journal article" date="2018" name="Nat. Biotechnol.">
        <title>A standardized bacterial taxonomy based on genome phylogeny substantially revises the tree of life.</title>
        <authorList>
            <person name="Parks D.H."/>
            <person name="Chuvochina M."/>
            <person name="Waite D.W."/>
            <person name="Rinke C."/>
            <person name="Skarshewski A."/>
            <person name="Chaumeil P.A."/>
            <person name="Hugenholtz P."/>
        </authorList>
    </citation>
    <scope>NUCLEOTIDE SEQUENCE [LARGE SCALE GENOMIC DNA]</scope>
    <source>
        <strain evidence="4">UBA9851</strain>
    </source>
</reference>
<dbReference type="PANTHER" id="PTHR43861">
    <property type="entry name" value="TRANS-ACONITATE 2-METHYLTRANSFERASE-RELATED"/>
    <property type="match status" value="1"/>
</dbReference>
<dbReference type="Pfam" id="PF13649">
    <property type="entry name" value="Methyltransf_25"/>
    <property type="match status" value="1"/>
</dbReference>
<dbReference type="EMBL" id="DMDD01000051">
    <property type="protein sequence ID" value="HAF71853.1"/>
    <property type="molecule type" value="Genomic_DNA"/>
</dbReference>
<dbReference type="GO" id="GO:0032259">
    <property type="term" value="P:methylation"/>
    <property type="evidence" value="ECO:0007669"/>
    <property type="project" value="UniProtKB-KW"/>
</dbReference>
<keyword evidence="2 4" id="KW-0808">Transferase</keyword>
<evidence type="ECO:0000259" key="3">
    <source>
        <dbReference type="Pfam" id="PF13649"/>
    </source>
</evidence>